<protein>
    <submittedName>
        <fullName evidence="5">Monocarboxylate transporter 12-like</fullName>
    </submittedName>
</protein>
<accession>A0ABM0GX19</accession>
<evidence type="ECO:0000256" key="1">
    <source>
        <dbReference type="ARBA" id="ARBA00004141"/>
    </source>
</evidence>
<proteinExistence type="predicted"/>
<evidence type="ECO:0000313" key="4">
    <source>
        <dbReference type="Proteomes" id="UP000694865"/>
    </source>
</evidence>
<gene>
    <name evidence="5" type="primary">LOC100376742</name>
</gene>
<feature type="transmembrane region" description="Helical" evidence="2">
    <location>
        <begin position="259"/>
        <end position="279"/>
    </location>
</feature>
<sequence length="438" mass="47645">MNRKNQEVQDGGYGWFVVCGCHVVLFFCLAVNASVGPFFVQFRIYFNVGAGETSWISSLVSFFTLTTGPVANIAAKKFGCRSVVLFGGVLSSAGYIISSFATSIYFLYFSIGILVGVSYGLIFGPSVSFLGQYFQRRHAMVNGIAYSGVAFGIIVLSPLFQRLIEVYGWRGSLMVLGGMNLNICVSAALFRPPATCTEHQEPITTYEEYAKCGSISHLFDWSLLWTDCRFRFIIPYCMFIMGFGYYAIIVHLLPRAVAAGIEIHSAAYLVSAMGVASLVGRLTHAWLLHTVSVVTGLQLCVSAMVVCGLATLIVCSATTFEPMIIYCVVLGLSSGTFLPVIPVVVREMLGSDQLGAGFGLANFFMGIGGVLGPPVAGWLYDFTDNYDISFYLAGSLLISTLSLLCIDCHLRSKCDNDQEKKSVDVDVKTQIQTQIPVH</sequence>
<organism evidence="4 5">
    <name type="scientific">Saccoglossus kowalevskii</name>
    <name type="common">Acorn worm</name>
    <dbReference type="NCBI Taxonomy" id="10224"/>
    <lineage>
        <taxon>Eukaryota</taxon>
        <taxon>Metazoa</taxon>
        <taxon>Hemichordata</taxon>
        <taxon>Enteropneusta</taxon>
        <taxon>Harrimaniidae</taxon>
        <taxon>Saccoglossus</taxon>
    </lineage>
</organism>
<feature type="transmembrane region" description="Helical" evidence="2">
    <location>
        <begin position="55"/>
        <end position="75"/>
    </location>
</feature>
<name>A0ABM0GX19_SACKO</name>
<dbReference type="GeneID" id="100376742"/>
<comment type="subcellular location">
    <subcellularLocation>
        <location evidence="1">Membrane</location>
        <topology evidence="1">Multi-pass membrane protein</topology>
    </subcellularLocation>
</comment>
<keyword evidence="2" id="KW-1133">Transmembrane helix</keyword>
<feature type="transmembrane region" description="Helical" evidence="2">
    <location>
        <begin position="143"/>
        <end position="161"/>
    </location>
</feature>
<feature type="domain" description="Major facilitator superfamily (MFS) profile" evidence="3">
    <location>
        <begin position="1"/>
        <end position="411"/>
    </location>
</feature>
<feature type="transmembrane region" description="Helical" evidence="2">
    <location>
        <begin position="323"/>
        <end position="345"/>
    </location>
</feature>
<feature type="transmembrane region" description="Helical" evidence="2">
    <location>
        <begin position="12"/>
        <end position="35"/>
    </location>
</feature>
<keyword evidence="2" id="KW-0812">Transmembrane</keyword>
<dbReference type="CDD" id="cd17352">
    <property type="entry name" value="MFS_MCT_SLC16"/>
    <property type="match status" value="1"/>
</dbReference>
<dbReference type="Proteomes" id="UP000694865">
    <property type="component" value="Unplaced"/>
</dbReference>
<dbReference type="PROSITE" id="PS50850">
    <property type="entry name" value="MFS"/>
    <property type="match status" value="1"/>
</dbReference>
<dbReference type="RefSeq" id="XP_002739231.1">
    <property type="nucleotide sequence ID" value="XM_002739185.2"/>
</dbReference>
<feature type="transmembrane region" description="Helical" evidence="2">
    <location>
        <begin position="107"/>
        <end position="131"/>
    </location>
</feature>
<dbReference type="PROSITE" id="PS51257">
    <property type="entry name" value="PROKAR_LIPOPROTEIN"/>
    <property type="match status" value="1"/>
</dbReference>
<dbReference type="Pfam" id="PF07690">
    <property type="entry name" value="MFS_1"/>
    <property type="match status" value="1"/>
</dbReference>
<dbReference type="PANTHER" id="PTHR11360">
    <property type="entry name" value="MONOCARBOXYLATE TRANSPORTER"/>
    <property type="match status" value="1"/>
</dbReference>
<keyword evidence="4" id="KW-1185">Reference proteome</keyword>
<dbReference type="SUPFAM" id="SSF103473">
    <property type="entry name" value="MFS general substrate transporter"/>
    <property type="match status" value="1"/>
</dbReference>
<dbReference type="InterPro" id="IPR050327">
    <property type="entry name" value="Proton-linked_MCT"/>
</dbReference>
<reference evidence="5" key="1">
    <citation type="submission" date="2025-08" db="UniProtKB">
        <authorList>
            <consortium name="RefSeq"/>
        </authorList>
    </citation>
    <scope>IDENTIFICATION</scope>
    <source>
        <tissue evidence="5">Testes</tissue>
    </source>
</reference>
<feature type="transmembrane region" description="Helical" evidence="2">
    <location>
        <begin position="388"/>
        <end position="406"/>
    </location>
</feature>
<dbReference type="InterPro" id="IPR011701">
    <property type="entry name" value="MFS"/>
</dbReference>
<feature type="transmembrane region" description="Helical" evidence="2">
    <location>
        <begin position="357"/>
        <end position="376"/>
    </location>
</feature>
<feature type="transmembrane region" description="Helical" evidence="2">
    <location>
        <begin position="286"/>
        <end position="311"/>
    </location>
</feature>
<evidence type="ECO:0000313" key="5">
    <source>
        <dbReference type="RefSeq" id="XP_002739231.1"/>
    </source>
</evidence>
<dbReference type="InterPro" id="IPR020846">
    <property type="entry name" value="MFS_dom"/>
</dbReference>
<keyword evidence="2" id="KW-0472">Membrane</keyword>
<feature type="transmembrane region" description="Helical" evidence="2">
    <location>
        <begin position="167"/>
        <end position="190"/>
    </location>
</feature>
<dbReference type="Gene3D" id="1.20.1250.20">
    <property type="entry name" value="MFS general substrate transporter like domains"/>
    <property type="match status" value="2"/>
</dbReference>
<feature type="transmembrane region" description="Helical" evidence="2">
    <location>
        <begin position="82"/>
        <end position="101"/>
    </location>
</feature>
<dbReference type="InterPro" id="IPR036259">
    <property type="entry name" value="MFS_trans_sf"/>
</dbReference>
<feature type="transmembrane region" description="Helical" evidence="2">
    <location>
        <begin position="232"/>
        <end position="253"/>
    </location>
</feature>
<dbReference type="PANTHER" id="PTHR11360:SF284">
    <property type="entry name" value="EG:103B4.3 PROTEIN-RELATED"/>
    <property type="match status" value="1"/>
</dbReference>
<evidence type="ECO:0000259" key="3">
    <source>
        <dbReference type="PROSITE" id="PS50850"/>
    </source>
</evidence>
<evidence type="ECO:0000256" key="2">
    <source>
        <dbReference type="SAM" id="Phobius"/>
    </source>
</evidence>